<keyword evidence="17" id="KW-0675">Receptor</keyword>
<dbReference type="PROSITE" id="PS52016">
    <property type="entry name" value="TONB_DEPENDENT_REC_3"/>
    <property type="match status" value="1"/>
</dbReference>
<keyword evidence="2 12" id="KW-0813">Transport</keyword>
<dbReference type="InterPro" id="IPR039426">
    <property type="entry name" value="TonB-dep_rcpt-like"/>
</dbReference>
<evidence type="ECO:0000256" key="10">
    <source>
        <dbReference type="ARBA" id="ARBA00023136"/>
    </source>
</evidence>
<evidence type="ECO:0000256" key="3">
    <source>
        <dbReference type="ARBA" id="ARBA00022452"/>
    </source>
</evidence>
<reference evidence="17 18" key="1">
    <citation type="journal article" date="2016" name="Int. J. Syst. Evol. Microbiol.">
        <title>Panacibacter ginsenosidivorans gen. nov., sp. nov., with ginsenoside converting activity isolated from soil of a ginseng field.</title>
        <authorList>
            <person name="Siddiqi M.Z."/>
            <person name="Muhammad Shafi S."/>
            <person name="Choi K.D."/>
            <person name="Im W.T."/>
        </authorList>
    </citation>
    <scope>NUCLEOTIDE SEQUENCE [LARGE SCALE GENOMIC DNA]</scope>
    <source>
        <strain evidence="17 18">Gsoil1550</strain>
    </source>
</reference>
<comment type="subcellular location">
    <subcellularLocation>
        <location evidence="1 12">Cell outer membrane</location>
        <topology evidence="1 12">Multi-pass membrane protein</topology>
    </subcellularLocation>
</comment>
<dbReference type="RefSeq" id="WP_147188634.1">
    <property type="nucleotide sequence ID" value="NZ_CP042435.1"/>
</dbReference>
<evidence type="ECO:0000313" key="17">
    <source>
        <dbReference type="EMBL" id="QEC66834.1"/>
    </source>
</evidence>
<evidence type="ECO:0000256" key="13">
    <source>
        <dbReference type="RuleBase" id="RU003357"/>
    </source>
</evidence>
<dbReference type="InterPro" id="IPR008969">
    <property type="entry name" value="CarboxyPept-like_regulatory"/>
</dbReference>
<dbReference type="SUPFAM" id="SSF56935">
    <property type="entry name" value="Porins"/>
    <property type="match status" value="1"/>
</dbReference>
<feature type="chain" id="PRO_5023071518" evidence="14">
    <location>
        <begin position="29"/>
        <end position="954"/>
    </location>
</feature>
<keyword evidence="8" id="KW-0406">Ion transport</keyword>
<evidence type="ECO:0000256" key="2">
    <source>
        <dbReference type="ARBA" id="ARBA00022448"/>
    </source>
</evidence>
<dbReference type="InterPro" id="IPR037066">
    <property type="entry name" value="Plug_dom_sf"/>
</dbReference>
<feature type="domain" description="TonB-dependent receptor-like beta-barrel" evidence="15">
    <location>
        <begin position="361"/>
        <end position="899"/>
    </location>
</feature>
<organism evidence="17 18">
    <name type="scientific">Panacibacter ginsenosidivorans</name>
    <dbReference type="NCBI Taxonomy" id="1813871"/>
    <lineage>
        <taxon>Bacteria</taxon>
        <taxon>Pseudomonadati</taxon>
        <taxon>Bacteroidota</taxon>
        <taxon>Chitinophagia</taxon>
        <taxon>Chitinophagales</taxon>
        <taxon>Chitinophagaceae</taxon>
        <taxon>Panacibacter</taxon>
    </lineage>
</organism>
<dbReference type="Gene3D" id="2.170.130.10">
    <property type="entry name" value="TonB-dependent receptor, plug domain"/>
    <property type="match status" value="1"/>
</dbReference>
<dbReference type="GO" id="GO:0015344">
    <property type="term" value="F:siderophore uptake transmembrane transporter activity"/>
    <property type="evidence" value="ECO:0007669"/>
    <property type="project" value="TreeGrafter"/>
</dbReference>
<keyword evidence="10 12" id="KW-0472">Membrane</keyword>
<evidence type="ECO:0000256" key="6">
    <source>
        <dbReference type="ARBA" id="ARBA00022729"/>
    </source>
</evidence>
<gene>
    <name evidence="17" type="ORF">FRZ67_05775</name>
</gene>
<dbReference type="Pfam" id="PF00593">
    <property type="entry name" value="TonB_dep_Rec_b-barrel"/>
    <property type="match status" value="1"/>
</dbReference>
<dbReference type="Gene3D" id="2.60.40.1120">
    <property type="entry name" value="Carboxypeptidase-like, regulatory domain"/>
    <property type="match status" value="1"/>
</dbReference>
<dbReference type="PANTHER" id="PTHR32552:SF89">
    <property type="entry name" value="CATECHOLATE SIDEROPHORE RECEPTOR FIU"/>
    <property type="match status" value="1"/>
</dbReference>
<evidence type="ECO:0000256" key="14">
    <source>
        <dbReference type="SAM" id="SignalP"/>
    </source>
</evidence>
<dbReference type="Pfam" id="PF13715">
    <property type="entry name" value="CarbopepD_reg_2"/>
    <property type="match status" value="1"/>
</dbReference>
<dbReference type="AlphaFoldDB" id="A0A5B8V604"/>
<feature type="signal peptide" evidence="14">
    <location>
        <begin position="1"/>
        <end position="28"/>
    </location>
</feature>
<name>A0A5B8V604_9BACT</name>
<dbReference type="InterPro" id="IPR012910">
    <property type="entry name" value="Plug_dom"/>
</dbReference>
<evidence type="ECO:0000256" key="8">
    <source>
        <dbReference type="ARBA" id="ARBA00023065"/>
    </source>
</evidence>
<keyword evidence="7" id="KW-0408">Iron</keyword>
<dbReference type="OrthoDB" id="9782587at2"/>
<evidence type="ECO:0000256" key="7">
    <source>
        <dbReference type="ARBA" id="ARBA00023004"/>
    </source>
</evidence>
<keyword evidence="5 12" id="KW-0812">Transmembrane</keyword>
<dbReference type="Gene3D" id="2.40.170.20">
    <property type="entry name" value="TonB-dependent receptor, beta-barrel domain"/>
    <property type="match status" value="1"/>
</dbReference>
<dbReference type="InterPro" id="IPR000531">
    <property type="entry name" value="Beta-barrel_TonB"/>
</dbReference>
<evidence type="ECO:0000256" key="5">
    <source>
        <dbReference type="ARBA" id="ARBA00022692"/>
    </source>
</evidence>
<evidence type="ECO:0000256" key="12">
    <source>
        <dbReference type="PROSITE-ProRule" id="PRU01360"/>
    </source>
</evidence>
<keyword evidence="4" id="KW-0410">Iron transport</keyword>
<comment type="similarity">
    <text evidence="12 13">Belongs to the TonB-dependent receptor family.</text>
</comment>
<dbReference type="SUPFAM" id="SSF49464">
    <property type="entry name" value="Carboxypeptidase regulatory domain-like"/>
    <property type="match status" value="1"/>
</dbReference>
<dbReference type="KEGG" id="pgin:FRZ67_05775"/>
<sequence length="954" mass="103744">MSAKQLRTIVCLTVVLLLLSFISLNTFAQGGTVSGKVTDKKGNALANATVTLKGTKNSTTTNEQGIFSLTNAPASGTLIISYVGYAKDEIKYTAGKAVNISLEETVAEGDDVIVTGVFDKRKKLESSVSISTLSAKQMAQLAPTSAADLLRNIPGIYVNNARGEIANTVYSRGISANSIDNASGYYYVSMQEDGLPVTNVNYNTDNFLRADITTGRLEAVRGGTASIFGANAPGGIFNYISQTGGSTFAGEARLKFGLEGDGKNPYYRADLNFGGPLSKDKTWTYNIGGFYRVSNGARYPGYPSNNGGQIKANILKAYKSGSLKLYVKILDDKNAQSEFIPSQDWNNPKVMPGLSTTDSYNLPAFSMQIPVNNTGTATFNSKDKYYARDKTFGISWSQNLGSGWTFRNDGKYSAKHVTGSVPAVVTPFATDNVVFYGLPYLLQTGKFGTYTFTDKVNGQTLGTMTVVPGPTGISFIPGENNNFPGANIQPNSLFFLPLFYQDFHIKEFMDQFTFSKKLKNMTFNFGGFYANSKMERIGGQEDDGVGVGTLEDQPHLVDITLHGLFDNQNYQITDPNGFMDVGRGGITTSDGTKSQLALFLGHNWNLTSKLNLDWGLRYEATHIFGSNVPVSRDPRQNDPTWGGRDGNPLTVYDNGGGIAGAALPFDETVNTFSFSAALNYKISNTMAVYARYSNGNKAPELNNYFSATSDFLIKSINTTAQNIQQVEAALKVKNAKTTLNITPFYSVLDNVPNLQFAFQDSLGNNYNPPTQYAKYRTYGVELEGSYAFTNNFSISAQATIQNSKAVEYKTWIASGKAPQNDVLVDYSGNETDNNAKLMFGISPSYTTKKFFAAINYYYLGSRQANVPNAFKLPAFGQVDLSLGYDISKRVCLQANINNVFNKYGVLGWSGPGGFPAALNRQGFTPEFIAANPDAVYATQGSMPRAYFLTASFKL</sequence>
<keyword evidence="18" id="KW-1185">Reference proteome</keyword>
<dbReference type="Proteomes" id="UP000321533">
    <property type="component" value="Chromosome"/>
</dbReference>
<proteinExistence type="inferred from homology"/>
<dbReference type="InterPro" id="IPR036942">
    <property type="entry name" value="Beta-barrel_TonB_sf"/>
</dbReference>
<keyword evidence="6 14" id="KW-0732">Signal</keyword>
<feature type="domain" description="TonB-dependent receptor plug" evidence="16">
    <location>
        <begin position="123"/>
        <end position="236"/>
    </location>
</feature>
<dbReference type="PANTHER" id="PTHR32552">
    <property type="entry name" value="FERRICHROME IRON RECEPTOR-RELATED"/>
    <property type="match status" value="1"/>
</dbReference>
<keyword evidence="9 13" id="KW-0798">TonB box</keyword>
<evidence type="ECO:0000313" key="18">
    <source>
        <dbReference type="Proteomes" id="UP000321533"/>
    </source>
</evidence>
<keyword evidence="11 12" id="KW-0998">Cell outer membrane</keyword>
<evidence type="ECO:0000256" key="4">
    <source>
        <dbReference type="ARBA" id="ARBA00022496"/>
    </source>
</evidence>
<evidence type="ECO:0000256" key="11">
    <source>
        <dbReference type="ARBA" id="ARBA00023237"/>
    </source>
</evidence>
<protein>
    <submittedName>
        <fullName evidence="17">TonB-dependent receptor</fullName>
    </submittedName>
</protein>
<dbReference type="EMBL" id="CP042435">
    <property type="protein sequence ID" value="QEC66834.1"/>
    <property type="molecule type" value="Genomic_DNA"/>
</dbReference>
<evidence type="ECO:0000259" key="15">
    <source>
        <dbReference type="Pfam" id="PF00593"/>
    </source>
</evidence>
<dbReference type="GO" id="GO:0009279">
    <property type="term" value="C:cell outer membrane"/>
    <property type="evidence" value="ECO:0007669"/>
    <property type="project" value="UniProtKB-SubCell"/>
</dbReference>
<dbReference type="Pfam" id="PF07715">
    <property type="entry name" value="Plug"/>
    <property type="match status" value="1"/>
</dbReference>
<keyword evidence="3 12" id="KW-1134">Transmembrane beta strand</keyword>
<evidence type="ECO:0000259" key="16">
    <source>
        <dbReference type="Pfam" id="PF07715"/>
    </source>
</evidence>
<accession>A0A5B8V604</accession>
<evidence type="ECO:0000256" key="1">
    <source>
        <dbReference type="ARBA" id="ARBA00004571"/>
    </source>
</evidence>
<evidence type="ECO:0000256" key="9">
    <source>
        <dbReference type="ARBA" id="ARBA00023077"/>
    </source>
</evidence>